<feature type="domain" description="Polysaccharide pyruvyl transferase" evidence="1">
    <location>
        <begin position="13"/>
        <end position="317"/>
    </location>
</feature>
<name>A0AA92X7E9_9GAMM</name>
<dbReference type="AlphaFoldDB" id="A0AA92X7E9"/>
<dbReference type="EMBL" id="QYYG01000001">
    <property type="protein sequence ID" value="RJF58399.1"/>
    <property type="molecule type" value="Genomic_DNA"/>
</dbReference>
<comment type="caution">
    <text evidence="2">The sequence shown here is derived from an EMBL/GenBank/DDBJ whole genome shotgun (WGS) entry which is preliminary data.</text>
</comment>
<protein>
    <submittedName>
        <fullName evidence="2">Polysaccharide pyruvyl transferase family protein</fullName>
    </submittedName>
</protein>
<reference evidence="2 3" key="1">
    <citation type="submission" date="2018-09" db="EMBL/GenBank/DDBJ databases">
        <title>Draft genome of a novel serratia sp. strain with antifungal activity.</title>
        <authorList>
            <person name="Dichmann S.I."/>
            <person name="Park B.P."/>
            <person name="Pathiraja D."/>
            <person name="Choi I.-G."/>
            <person name="Stougaard P."/>
            <person name="Hennessy R.C."/>
        </authorList>
    </citation>
    <scope>NUCLEOTIDE SEQUENCE [LARGE SCALE GENOMIC DNA]</scope>
    <source>
        <strain evidence="2 3">S40</strain>
    </source>
</reference>
<keyword evidence="2" id="KW-0808">Transferase</keyword>
<gene>
    <name evidence="2" type="ORF">D4100_06490</name>
</gene>
<dbReference type="GO" id="GO:0016740">
    <property type="term" value="F:transferase activity"/>
    <property type="evidence" value="ECO:0007669"/>
    <property type="project" value="UniProtKB-KW"/>
</dbReference>
<dbReference type="RefSeq" id="WP_119803626.1">
    <property type="nucleotide sequence ID" value="NZ_QYYG01000001.1"/>
</dbReference>
<accession>A0AA92X7E9</accession>
<dbReference type="Proteomes" id="UP000284338">
    <property type="component" value="Unassembled WGS sequence"/>
</dbReference>
<dbReference type="InterPro" id="IPR007345">
    <property type="entry name" value="Polysacch_pyruvyl_Trfase"/>
</dbReference>
<keyword evidence="3" id="KW-1185">Reference proteome</keyword>
<sequence length="383" mass="44210">MKIAILTIPLNHNYGGNLQNYALQVTLKNMGHTPVTVNYKKGVRRSFARRYLSRIKRSLLTNKMQPPYKITEEEGILIEKNHANFIKEYIIISDGFYSEGELKEFFYKEKFDAVIVGSDQVWRPKYTPKIDPFFFSFLKGDDEIIKIAYGASFGTDVWEYTPEEMSICGNLIKDFDFVSVRESLGVEMCQKHFNISAEHVLDPTLLLNKKDYIDVLKRKDLPDNKGKIFNYILDSSGDKKELMLRVSEVLGKETFSTYPYKTIKDSFKINDIENYQYPPVEAWIKSFYDADFVVTDSFHGTVFSIIFNKPFIAISNKARGAARFTSLLKMFGLENRLVSDFADVNAEIINTSIDFDRVNAILESSKETSINLIRKALDIKKYK</sequence>
<dbReference type="Pfam" id="PF04230">
    <property type="entry name" value="PS_pyruv_trans"/>
    <property type="match status" value="1"/>
</dbReference>
<evidence type="ECO:0000313" key="2">
    <source>
        <dbReference type="EMBL" id="RJF58399.1"/>
    </source>
</evidence>
<evidence type="ECO:0000313" key="3">
    <source>
        <dbReference type="Proteomes" id="UP000284338"/>
    </source>
</evidence>
<organism evidence="2 3">
    <name type="scientific">Serratia inhibens</name>
    <dbReference type="NCBI Taxonomy" id="2338073"/>
    <lineage>
        <taxon>Bacteria</taxon>
        <taxon>Pseudomonadati</taxon>
        <taxon>Pseudomonadota</taxon>
        <taxon>Gammaproteobacteria</taxon>
        <taxon>Enterobacterales</taxon>
        <taxon>Yersiniaceae</taxon>
        <taxon>Serratia</taxon>
    </lineage>
</organism>
<proteinExistence type="predicted"/>
<evidence type="ECO:0000259" key="1">
    <source>
        <dbReference type="Pfam" id="PF04230"/>
    </source>
</evidence>